<evidence type="ECO:0000313" key="2">
    <source>
        <dbReference type="Proteomes" id="UP001152888"/>
    </source>
</evidence>
<dbReference type="AlphaFoldDB" id="A0A9P0K0U9"/>
<keyword evidence="2" id="KW-1185">Reference proteome</keyword>
<sequence length="70" mass="7620">MPFNAKVLADTPLGQYARSVNAVQPQSERSSLRKGSRASALSVAHVAPALGPETVTVIHRYNHRRGGYYL</sequence>
<dbReference type="Proteomes" id="UP001152888">
    <property type="component" value="Unassembled WGS sequence"/>
</dbReference>
<name>A0A9P0K0U9_ACAOB</name>
<gene>
    <name evidence="1" type="ORF">ACAOBT_LOCUS6102</name>
</gene>
<protein>
    <submittedName>
        <fullName evidence="1">Uncharacterized protein</fullName>
    </submittedName>
</protein>
<evidence type="ECO:0000313" key="1">
    <source>
        <dbReference type="EMBL" id="CAH1964988.1"/>
    </source>
</evidence>
<comment type="caution">
    <text evidence="1">The sequence shown here is derived from an EMBL/GenBank/DDBJ whole genome shotgun (WGS) entry which is preliminary data.</text>
</comment>
<proteinExistence type="predicted"/>
<organism evidence="1 2">
    <name type="scientific">Acanthoscelides obtectus</name>
    <name type="common">Bean weevil</name>
    <name type="synonym">Bruchus obtectus</name>
    <dbReference type="NCBI Taxonomy" id="200917"/>
    <lineage>
        <taxon>Eukaryota</taxon>
        <taxon>Metazoa</taxon>
        <taxon>Ecdysozoa</taxon>
        <taxon>Arthropoda</taxon>
        <taxon>Hexapoda</taxon>
        <taxon>Insecta</taxon>
        <taxon>Pterygota</taxon>
        <taxon>Neoptera</taxon>
        <taxon>Endopterygota</taxon>
        <taxon>Coleoptera</taxon>
        <taxon>Polyphaga</taxon>
        <taxon>Cucujiformia</taxon>
        <taxon>Chrysomeloidea</taxon>
        <taxon>Chrysomelidae</taxon>
        <taxon>Bruchinae</taxon>
        <taxon>Bruchini</taxon>
        <taxon>Acanthoscelides</taxon>
    </lineage>
</organism>
<dbReference type="EMBL" id="CAKOFQ010006721">
    <property type="protein sequence ID" value="CAH1964988.1"/>
    <property type="molecule type" value="Genomic_DNA"/>
</dbReference>
<reference evidence="1" key="1">
    <citation type="submission" date="2022-03" db="EMBL/GenBank/DDBJ databases">
        <authorList>
            <person name="Sayadi A."/>
        </authorList>
    </citation>
    <scope>NUCLEOTIDE SEQUENCE</scope>
</reference>
<accession>A0A9P0K0U9</accession>